<dbReference type="Gene3D" id="3.30.360.10">
    <property type="entry name" value="Dihydrodipicolinate Reductase, domain 2"/>
    <property type="match status" value="1"/>
</dbReference>
<feature type="domain" description="Gfo/Idh/MocA-like oxidoreductase N-terminal" evidence="1">
    <location>
        <begin position="30"/>
        <end position="147"/>
    </location>
</feature>
<proteinExistence type="predicted"/>
<dbReference type="Pfam" id="PF22725">
    <property type="entry name" value="GFO_IDH_MocA_C3"/>
    <property type="match status" value="1"/>
</dbReference>
<reference evidence="3" key="1">
    <citation type="submission" date="2016-10" db="EMBL/GenBank/DDBJ databases">
        <title>Sequence of Gallionella enrichment culture.</title>
        <authorList>
            <person name="Poehlein A."/>
            <person name="Muehling M."/>
            <person name="Daniel R."/>
        </authorList>
    </citation>
    <scope>NUCLEOTIDE SEQUENCE</scope>
</reference>
<dbReference type="InterPro" id="IPR036291">
    <property type="entry name" value="NAD(P)-bd_dom_sf"/>
</dbReference>
<dbReference type="InterPro" id="IPR051450">
    <property type="entry name" value="Gfo/Idh/MocA_Oxidoreductases"/>
</dbReference>
<evidence type="ECO:0000259" key="1">
    <source>
        <dbReference type="Pfam" id="PF01408"/>
    </source>
</evidence>
<keyword evidence="3" id="KW-0560">Oxidoreductase</keyword>
<dbReference type="AlphaFoldDB" id="A0A1J5TA64"/>
<dbReference type="EC" id="1.1.99.28" evidence="3"/>
<dbReference type="InterPro" id="IPR000683">
    <property type="entry name" value="Gfo/Idh/MocA-like_OxRdtase_N"/>
</dbReference>
<dbReference type="SUPFAM" id="SSF51735">
    <property type="entry name" value="NAD(P)-binding Rossmann-fold domains"/>
    <property type="match status" value="1"/>
</dbReference>
<dbReference type="SUPFAM" id="SSF55347">
    <property type="entry name" value="Glyceraldehyde-3-phosphate dehydrogenase-like, C-terminal domain"/>
    <property type="match status" value="1"/>
</dbReference>
<evidence type="ECO:0000313" key="3">
    <source>
        <dbReference type="EMBL" id="OIR13173.1"/>
    </source>
</evidence>
<feature type="domain" description="GFO/IDH/MocA-like oxidoreductase" evidence="2">
    <location>
        <begin position="168"/>
        <end position="287"/>
    </location>
</feature>
<evidence type="ECO:0000259" key="2">
    <source>
        <dbReference type="Pfam" id="PF22725"/>
    </source>
</evidence>
<protein>
    <submittedName>
        <fullName evidence="3">Glucose--fructose oxidoreductase</fullName>
        <ecNumber evidence="3">1.1.99.28</ecNumber>
    </submittedName>
</protein>
<comment type="caution">
    <text evidence="3">The sequence shown here is derived from an EMBL/GenBank/DDBJ whole genome shotgun (WGS) entry which is preliminary data.</text>
</comment>
<accession>A0A1J5TA64</accession>
<organism evidence="3">
    <name type="scientific">mine drainage metagenome</name>
    <dbReference type="NCBI Taxonomy" id="410659"/>
    <lineage>
        <taxon>unclassified sequences</taxon>
        <taxon>metagenomes</taxon>
        <taxon>ecological metagenomes</taxon>
    </lineage>
</organism>
<dbReference type="GO" id="GO:0047061">
    <property type="term" value="F:glucose-fructose oxidoreductase activity"/>
    <property type="evidence" value="ECO:0007669"/>
    <property type="project" value="UniProtKB-EC"/>
</dbReference>
<dbReference type="PANTHER" id="PTHR43377">
    <property type="entry name" value="BILIVERDIN REDUCTASE A"/>
    <property type="match status" value="1"/>
</dbReference>
<dbReference type="PANTHER" id="PTHR43377:SF1">
    <property type="entry name" value="BILIVERDIN REDUCTASE A"/>
    <property type="match status" value="1"/>
</dbReference>
<dbReference type="Gene3D" id="3.40.50.720">
    <property type="entry name" value="NAD(P)-binding Rossmann-like Domain"/>
    <property type="match status" value="1"/>
</dbReference>
<dbReference type="GO" id="GO:0000166">
    <property type="term" value="F:nucleotide binding"/>
    <property type="evidence" value="ECO:0007669"/>
    <property type="project" value="InterPro"/>
</dbReference>
<name>A0A1J5TA64_9ZZZZ</name>
<sequence>MNKIKVFIFCLFIANSSIMAQVNTSVKKPLRVGIIGLVHTHVHGILGREKLGDIEIVGIAEPNHNLALAYSKQHGYSMNIVYNTMEEMIEKTKPDAVLAFNTIYDHLKTVEYCAPKHIDVMVEKPLAVNMEAANKMLVLADKYKIHLLTNYETTWYGSNKAAWEIINEKKEIGNITKIVFHTGHQGPIEIGCNPEFLEWLTDPKLDGGGALTDFGCYGANISTWLMKGEHPETVTAITQHLKPNLYPKVEDEATIILTYKKSQVIIEASWNWPYARKDMEVYGKDGYVFCLDGQNMLLMKNNQRQKDTTKAAPLPDGRRDPFMYFANVINGSIKMDKYDLSAPANNKIVMQILEAAKQSAKTGRTIVWKDFYKE</sequence>
<dbReference type="Pfam" id="PF01408">
    <property type="entry name" value="GFO_IDH_MocA"/>
    <property type="match status" value="1"/>
</dbReference>
<dbReference type="EMBL" id="MLJW01000015">
    <property type="protein sequence ID" value="OIR13173.1"/>
    <property type="molecule type" value="Genomic_DNA"/>
</dbReference>
<gene>
    <name evidence="3" type="primary">gfo_1</name>
    <name evidence="3" type="ORF">GALL_55580</name>
</gene>
<dbReference type="InterPro" id="IPR055170">
    <property type="entry name" value="GFO_IDH_MocA-like_dom"/>
</dbReference>